<dbReference type="SMART" id="SM00382">
    <property type="entry name" value="AAA"/>
    <property type="match status" value="1"/>
</dbReference>
<dbReference type="PROSITE" id="PS50893">
    <property type="entry name" value="ABC_TRANSPORTER_2"/>
    <property type="match status" value="1"/>
</dbReference>
<evidence type="ECO:0000259" key="8">
    <source>
        <dbReference type="PROSITE" id="PS50893"/>
    </source>
</evidence>
<evidence type="ECO:0000313" key="9">
    <source>
        <dbReference type="EMBL" id="SDK11079.1"/>
    </source>
</evidence>
<evidence type="ECO:0000256" key="7">
    <source>
        <dbReference type="SAM" id="Phobius"/>
    </source>
</evidence>
<feature type="region of interest" description="Disordered" evidence="6">
    <location>
        <begin position="403"/>
        <end position="470"/>
    </location>
</feature>
<dbReference type="InterPro" id="IPR008979">
    <property type="entry name" value="Galactose-bd-like_sf"/>
</dbReference>
<keyword evidence="3" id="KW-0547">Nucleotide-binding</keyword>
<dbReference type="Pfam" id="PF02129">
    <property type="entry name" value="Peptidase_S15"/>
    <property type="match status" value="1"/>
</dbReference>
<evidence type="ECO:0000256" key="4">
    <source>
        <dbReference type="ARBA" id="ARBA00022801"/>
    </source>
</evidence>
<dbReference type="EMBL" id="FNFM01000004">
    <property type="protein sequence ID" value="SDK11079.1"/>
    <property type="molecule type" value="Genomic_DNA"/>
</dbReference>
<evidence type="ECO:0000256" key="1">
    <source>
        <dbReference type="ARBA" id="ARBA00005417"/>
    </source>
</evidence>
<evidence type="ECO:0000313" key="10">
    <source>
        <dbReference type="Proteomes" id="UP000199213"/>
    </source>
</evidence>
<dbReference type="Pfam" id="PF00005">
    <property type="entry name" value="ABC_tran"/>
    <property type="match status" value="1"/>
</dbReference>
<keyword evidence="7" id="KW-0472">Membrane</keyword>
<dbReference type="Proteomes" id="UP000199213">
    <property type="component" value="Unassembled WGS sequence"/>
</dbReference>
<feature type="transmembrane region" description="Helical" evidence="7">
    <location>
        <begin position="615"/>
        <end position="636"/>
    </location>
</feature>
<keyword evidence="4" id="KW-0378">Hydrolase</keyword>
<reference evidence="10" key="1">
    <citation type="submission" date="2016-10" db="EMBL/GenBank/DDBJ databases">
        <authorList>
            <person name="Varghese N."/>
            <person name="Submissions S."/>
        </authorList>
    </citation>
    <scope>NUCLEOTIDE SEQUENCE [LARGE SCALE GENOMIC DNA]</scope>
    <source>
        <strain evidence="10">DSM 45460</strain>
    </source>
</reference>
<dbReference type="RefSeq" id="WP_245694005.1">
    <property type="nucleotide sequence ID" value="NZ_FNFM01000004.1"/>
</dbReference>
<evidence type="ECO:0000256" key="2">
    <source>
        <dbReference type="ARBA" id="ARBA00022448"/>
    </source>
</evidence>
<feature type="domain" description="ABC transporter" evidence="8">
    <location>
        <begin position="655"/>
        <end position="883"/>
    </location>
</feature>
<evidence type="ECO:0000256" key="3">
    <source>
        <dbReference type="ARBA" id="ARBA00022741"/>
    </source>
</evidence>
<dbReference type="Gene3D" id="3.40.50.1820">
    <property type="entry name" value="alpha/beta hydrolase"/>
    <property type="match status" value="1"/>
</dbReference>
<protein>
    <submittedName>
        <fullName evidence="9">ABC-2 type transport system ATP-binding protein</fullName>
    </submittedName>
</protein>
<dbReference type="Pfam" id="PF08530">
    <property type="entry name" value="PepX_C"/>
    <property type="match status" value="1"/>
</dbReference>
<proteinExistence type="inferred from homology"/>
<dbReference type="InterPro" id="IPR013736">
    <property type="entry name" value="Xaa-Pro_dipept_C"/>
</dbReference>
<dbReference type="AlphaFoldDB" id="A0A1G8Z7M4"/>
<keyword evidence="7" id="KW-0812">Transmembrane</keyword>
<dbReference type="InterPro" id="IPR029058">
    <property type="entry name" value="AB_hydrolase_fold"/>
</dbReference>
<dbReference type="Gene3D" id="2.60.120.260">
    <property type="entry name" value="Galactose-binding domain-like"/>
    <property type="match status" value="1"/>
</dbReference>
<feature type="region of interest" description="Disordered" evidence="6">
    <location>
        <begin position="231"/>
        <end position="267"/>
    </location>
</feature>
<dbReference type="InterPro" id="IPR000383">
    <property type="entry name" value="Xaa-Pro-like_dom"/>
</dbReference>
<name>A0A1G8Z7M4_ACTMZ</name>
<dbReference type="InterPro" id="IPR003439">
    <property type="entry name" value="ABC_transporter-like_ATP-bd"/>
</dbReference>
<dbReference type="InterPro" id="IPR027417">
    <property type="entry name" value="P-loop_NTPase"/>
</dbReference>
<dbReference type="PANTHER" id="PTHR43335">
    <property type="entry name" value="ABC TRANSPORTER, ATP-BINDING PROTEIN"/>
    <property type="match status" value="1"/>
</dbReference>
<keyword evidence="7" id="KW-1133">Transmembrane helix</keyword>
<evidence type="ECO:0000256" key="5">
    <source>
        <dbReference type="ARBA" id="ARBA00022840"/>
    </source>
</evidence>
<evidence type="ECO:0000256" key="6">
    <source>
        <dbReference type="SAM" id="MobiDB-lite"/>
    </source>
</evidence>
<feature type="compositionally biased region" description="Low complexity" evidence="6">
    <location>
        <begin position="443"/>
        <end position="455"/>
    </location>
</feature>
<sequence length="951" mass="100930">MFQSRRYVPNFALLPIVLVALIVAATAMWSSEQDSADRVPSVATRDASIDVLDGPERQQRIQLDLRLFVPERTPAPSVVLAHGFDGDKTELAAPARRLAARGFTVLTYSARGYGQSTGRIALNSPNYEVTDARRILDWLARQPEVATQDEEDPLVGVGGVSYGGALSMLLAGNDPRVDAIAPLNTYNDLRTAMLPNAASSESIPTATAARGSDAGPGVFRRAWASSLFGMATRPQPEQRSSRNTEASSTTPPPPEENDEANHTRTPLTCGDLTAEVCRAYTELARTGRAGSSTLELLAAASPSSVTGNIDIPTLLVQRQRGELFGLAQADANARQISAAGGTVSMMWLHDEGNASLPAHVWEKVGDWFSYYLHESDEPRPPRPETGFRYQLVDRLASERRPATTWRTTEYPGLDSNEVTRTELSLEGEPSRVINPPGNGAGTSGLSSTSTPVSGGETAAGNDGASATRGKATPGRVAVFETAPVERATLITGVPQTRLAVASIPEQPGHGEAVLFGKLFDIGPNGSRTPVGDGTSPLRITGLPDDGRAVRVDVALPATMHTLQPGHRLALRISTTEAAYTGPRDTAVHLISPAGAGSVSLPAVPASRVDEASIPVGALIGIAAFVVLLLVAGILAIRFERARRKPPNPELTGVPISIDGVSKSYPRHPDAVNDLSLRVEAGQVVGLLGPNGAGKTTLLRMVLGMTRADTGRIHLFGHSVTPSAPVLSRVGGLVDSPGLLPHLTGLENLRSYWRATGRPMEQAGLDEVIRIAGLGAAADHKVRTYGPGMRQRVALAQAMLGLPDLLVLDEPMNALDPAHTQRMREVIREYARTGRTVLMSSHLLSEVEQTCTHVIVMHEGHRVAGGTVDEITAGDSMIAFHVDQPELAARTLRCLEGIGSVRVGTDVVYAELAGHSTATAVNVLVASDVSIKRVGPHRKLEDAFLELVGEDH</sequence>
<keyword evidence="2" id="KW-0813">Transport</keyword>
<keyword evidence="10" id="KW-1185">Reference proteome</keyword>
<dbReference type="InterPro" id="IPR003593">
    <property type="entry name" value="AAA+_ATPase"/>
</dbReference>
<accession>A0A1G8Z7M4</accession>
<dbReference type="SUPFAM" id="SSF49785">
    <property type="entry name" value="Galactose-binding domain-like"/>
    <property type="match status" value="1"/>
</dbReference>
<dbReference type="SUPFAM" id="SSF52540">
    <property type="entry name" value="P-loop containing nucleoside triphosphate hydrolases"/>
    <property type="match status" value="1"/>
</dbReference>
<dbReference type="Gene3D" id="3.40.50.300">
    <property type="entry name" value="P-loop containing nucleotide triphosphate hydrolases"/>
    <property type="match status" value="1"/>
</dbReference>
<dbReference type="GO" id="GO:0008239">
    <property type="term" value="F:dipeptidyl-peptidase activity"/>
    <property type="evidence" value="ECO:0007669"/>
    <property type="project" value="InterPro"/>
</dbReference>
<gene>
    <name evidence="9" type="ORF">SAMN04487820_104286</name>
</gene>
<dbReference type="PANTHER" id="PTHR43335:SF4">
    <property type="entry name" value="ABC TRANSPORTER, ATP-BINDING PROTEIN"/>
    <property type="match status" value="1"/>
</dbReference>
<dbReference type="GO" id="GO:0005524">
    <property type="term" value="F:ATP binding"/>
    <property type="evidence" value="ECO:0007669"/>
    <property type="project" value="UniProtKB-KW"/>
</dbReference>
<organism evidence="9 10">
    <name type="scientific">Actinopolyspora mzabensis</name>
    <dbReference type="NCBI Taxonomy" id="995066"/>
    <lineage>
        <taxon>Bacteria</taxon>
        <taxon>Bacillati</taxon>
        <taxon>Actinomycetota</taxon>
        <taxon>Actinomycetes</taxon>
        <taxon>Actinopolysporales</taxon>
        <taxon>Actinopolysporaceae</taxon>
        <taxon>Actinopolyspora</taxon>
    </lineage>
</organism>
<dbReference type="SMART" id="SM00939">
    <property type="entry name" value="PepX_C"/>
    <property type="match status" value="1"/>
</dbReference>
<keyword evidence="5 9" id="KW-0067">ATP-binding</keyword>
<dbReference type="GO" id="GO:0016887">
    <property type="term" value="F:ATP hydrolysis activity"/>
    <property type="evidence" value="ECO:0007669"/>
    <property type="project" value="InterPro"/>
</dbReference>
<dbReference type="SUPFAM" id="SSF53474">
    <property type="entry name" value="alpha/beta-Hydrolases"/>
    <property type="match status" value="1"/>
</dbReference>
<comment type="similarity">
    <text evidence="1">Belongs to the ABC transporter superfamily.</text>
</comment>